<comment type="caution">
    <text evidence="1">The sequence shown here is derived from an EMBL/GenBank/DDBJ whole genome shotgun (WGS) entry which is preliminary data.</text>
</comment>
<gene>
    <name evidence="1" type="ORF">BDY19DRAFT_933390</name>
</gene>
<dbReference type="EMBL" id="MU274906">
    <property type="protein sequence ID" value="KAI0091048.1"/>
    <property type="molecule type" value="Genomic_DNA"/>
</dbReference>
<reference evidence="1" key="1">
    <citation type="journal article" date="2021" name="Environ. Microbiol.">
        <title>Gene family expansions and transcriptome signatures uncover fungal adaptations to wood decay.</title>
        <authorList>
            <person name="Hage H."/>
            <person name="Miyauchi S."/>
            <person name="Viragh M."/>
            <person name="Drula E."/>
            <person name="Min B."/>
            <person name="Chaduli D."/>
            <person name="Navarro D."/>
            <person name="Favel A."/>
            <person name="Norest M."/>
            <person name="Lesage-Meessen L."/>
            <person name="Balint B."/>
            <person name="Merenyi Z."/>
            <person name="de Eugenio L."/>
            <person name="Morin E."/>
            <person name="Martinez A.T."/>
            <person name="Baldrian P."/>
            <person name="Stursova M."/>
            <person name="Martinez M.J."/>
            <person name="Novotny C."/>
            <person name="Magnuson J.K."/>
            <person name="Spatafora J.W."/>
            <person name="Maurice S."/>
            <person name="Pangilinan J."/>
            <person name="Andreopoulos W."/>
            <person name="LaButti K."/>
            <person name="Hundley H."/>
            <person name="Na H."/>
            <person name="Kuo A."/>
            <person name="Barry K."/>
            <person name="Lipzen A."/>
            <person name="Henrissat B."/>
            <person name="Riley R."/>
            <person name="Ahrendt S."/>
            <person name="Nagy L.G."/>
            <person name="Grigoriev I.V."/>
            <person name="Martin F."/>
            <person name="Rosso M.N."/>
        </authorList>
    </citation>
    <scope>NUCLEOTIDE SEQUENCE</scope>
    <source>
        <strain evidence="1">CBS 384.51</strain>
    </source>
</reference>
<keyword evidence="2" id="KW-1185">Reference proteome</keyword>
<evidence type="ECO:0000313" key="1">
    <source>
        <dbReference type="EMBL" id="KAI0091048.1"/>
    </source>
</evidence>
<accession>A0ACB8U9P2</accession>
<proteinExistence type="predicted"/>
<name>A0ACB8U9P2_9APHY</name>
<sequence length="311" mass="34747">MSLPTHSQLEALINRVKHGISTVELVHAPHNRWPYHRERPSTPPLKISVLDSSFNPPTRAHLALASLPPQHHAPDSSYSDFDARILVLSVRNVDKGLKPSDATYAQRLEMMIRLATDLQTSSQTDNRDANVGVAIIDEPTFVGKARILTDFLQQRTSSLSAPSPDFVVPTAYGTPTPSLELTFLVGMDTLDRILAPRYYPSLSDMRTYLKAFMATSRLVCARRVIPGELRARTDEKEKEIESRAHQYMDLERLAIVDLEGDIESYSSSEVRRRIGEGDQELWRTMVTGSIAEYIVAQGLYQPGDATSAAHH</sequence>
<protein>
    <submittedName>
        <fullName evidence="1">Uncharacterized protein</fullName>
    </submittedName>
</protein>
<organism evidence="1 2">
    <name type="scientific">Irpex rosettiformis</name>
    <dbReference type="NCBI Taxonomy" id="378272"/>
    <lineage>
        <taxon>Eukaryota</taxon>
        <taxon>Fungi</taxon>
        <taxon>Dikarya</taxon>
        <taxon>Basidiomycota</taxon>
        <taxon>Agaricomycotina</taxon>
        <taxon>Agaricomycetes</taxon>
        <taxon>Polyporales</taxon>
        <taxon>Irpicaceae</taxon>
        <taxon>Irpex</taxon>
    </lineage>
</organism>
<evidence type="ECO:0000313" key="2">
    <source>
        <dbReference type="Proteomes" id="UP001055072"/>
    </source>
</evidence>
<dbReference type="Proteomes" id="UP001055072">
    <property type="component" value="Unassembled WGS sequence"/>
</dbReference>